<dbReference type="PANTHER" id="PTHR46663:SF2">
    <property type="entry name" value="GGDEF DOMAIN-CONTAINING PROTEIN"/>
    <property type="match status" value="1"/>
</dbReference>
<gene>
    <name evidence="8" type="ORF">WP2W18E01_14210</name>
</gene>
<dbReference type="GO" id="GO:0003824">
    <property type="term" value="F:catalytic activity"/>
    <property type="evidence" value="ECO:0007669"/>
    <property type="project" value="UniProtKB-ARBA"/>
</dbReference>
<evidence type="ECO:0000259" key="7">
    <source>
        <dbReference type="PROSITE" id="PS50887"/>
    </source>
</evidence>
<dbReference type="NCBIfam" id="TIGR02481">
    <property type="entry name" value="hemeryth_dom"/>
    <property type="match status" value="1"/>
</dbReference>
<evidence type="ECO:0000256" key="1">
    <source>
        <dbReference type="ARBA" id="ARBA00001946"/>
    </source>
</evidence>
<sequence length="635" mass="72521">MTYFQISLPTHNWDSAIPYRVFSPRDIGYDFYGDNLFTSENEVFNQQERVQRFLQASLKGWRYAMDHPEEMINLILEHYPSGAGREALAFEARETRALMQPDIIEPGYMQQDRWQQIARTYQEAGMIKAVPNLTPFLYNSTQASLRQQRQLLDRSVAIAMLISFSLLALLGVFLHLYLRLREEASDRQRLTRELAQREQHYRFVAENSGDVIWTMDTDSLRFRYISPAIASLSGYEPAELFALSLRQLLPDESWKQLRDGITASLEAWQRGDHGQTRCVIHSQLRHKQGHLVAIETVTTLHGSASTRPDAILGVTRDVTERSAREEMMRRLAFYDPLTGLANRRLLQQRLKETLEQAPQQPLALVFIDLDHFKPINDTFGHETGDLLLKLVAERMGECVREEDLVARLGGDEFVIMLPDTDASALAVADKLHHCLHHPFQLEQQALRISGSIGVALYPDHGTDPKTLMHHADQAMYQAKHHGRGRVCLFSTGQDPLPGTLQWQPTHACGHPRIDADHRQLFLLANRLLEHMQDPGIHPDALLADMAQIFEMARQHFLLEEQVLAQYGYEELAAHRQEHQHLLKKAGQLMAAAQAGTLGNDALLNFIIQELVVGHMSQADRRYFPLMKTCDAREAV</sequence>
<dbReference type="Pfam" id="PF09084">
    <property type="entry name" value="NMT1"/>
    <property type="match status" value="1"/>
</dbReference>
<dbReference type="AlphaFoldDB" id="A0A6S4TLL8"/>
<dbReference type="SUPFAM" id="SSF55785">
    <property type="entry name" value="PYP-like sensor domain (PAS domain)"/>
    <property type="match status" value="1"/>
</dbReference>
<accession>A0A6S4TLL8</accession>
<dbReference type="Pfam" id="PF00990">
    <property type="entry name" value="GGDEF"/>
    <property type="match status" value="1"/>
</dbReference>
<dbReference type="CDD" id="cd12107">
    <property type="entry name" value="Hemerythrin"/>
    <property type="match status" value="1"/>
</dbReference>
<evidence type="ECO:0000313" key="9">
    <source>
        <dbReference type="Proteomes" id="UP000515756"/>
    </source>
</evidence>
<evidence type="ECO:0000259" key="6">
    <source>
        <dbReference type="PROSITE" id="PS50112"/>
    </source>
</evidence>
<dbReference type="EMBL" id="AP021927">
    <property type="protein sequence ID" value="BBQ29839.1"/>
    <property type="molecule type" value="Genomic_DNA"/>
</dbReference>
<feature type="domain" description="PAS" evidence="6">
    <location>
        <begin position="197"/>
        <end position="268"/>
    </location>
</feature>
<dbReference type="NCBIfam" id="TIGR00229">
    <property type="entry name" value="sensory_box"/>
    <property type="match status" value="1"/>
</dbReference>
<dbReference type="InterPro" id="IPR000160">
    <property type="entry name" value="GGDEF_dom"/>
</dbReference>
<dbReference type="SMART" id="SM00091">
    <property type="entry name" value="PAS"/>
    <property type="match status" value="1"/>
</dbReference>
<dbReference type="PANTHER" id="PTHR46663">
    <property type="entry name" value="DIGUANYLATE CYCLASE DGCT-RELATED"/>
    <property type="match status" value="1"/>
</dbReference>
<dbReference type="InterPro" id="IPR012827">
    <property type="entry name" value="Hemerythrin_metal-bd"/>
</dbReference>
<dbReference type="InterPro" id="IPR052163">
    <property type="entry name" value="DGC-Regulatory_Protein"/>
</dbReference>
<dbReference type="GO" id="GO:0046872">
    <property type="term" value="F:metal ion binding"/>
    <property type="evidence" value="ECO:0007669"/>
    <property type="project" value="UniProtKB-KW"/>
</dbReference>
<keyword evidence="5" id="KW-0812">Transmembrane</keyword>
<dbReference type="PROSITE" id="PS50112">
    <property type="entry name" value="PAS"/>
    <property type="match status" value="1"/>
</dbReference>
<dbReference type="SUPFAM" id="SSF47188">
    <property type="entry name" value="Hemerythrin-like"/>
    <property type="match status" value="1"/>
</dbReference>
<dbReference type="CDD" id="cd00130">
    <property type="entry name" value="PAS"/>
    <property type="match status" value="1"/>
</dbReference>
<evidence type="ECO:0000256" key="4">
    <source>
        <dbReference type="ARBA" id="ARBA00023004"/>
    </source>
</evidence>
<keyword evidence="4" id="KW-0408">Iron</keyword>
<dbReference type="Gene3D" id="3.40.190.10">
    <property type="entry name" value="Periplasmic binding protein-like II"/>
    <property type="match status" value="1"/>
</dbReference>
<evidence type="ECO:0000256" key="3">
    <source>
        <dbReference type="ARBA" id="ARBA00022723"/>
    </source>
</evidence>
<dbReference type="InterPro" id="IPR012312">
    <property type="entry name" value="Hemerythrin-like"/>
</dbReference>
<dbReference type="Proteomes" id="UP000515756">
    <property type="component" value="Chromosome"/>
</dbReference>
<dbReference type="InterPro" id="IPR043128">
    <property type="entry name" value="Rev_trsase/Diguanyl_cyclase"/>
</dbReference>
<dbReference type="InterPro" id="IPR035965">
    <property type="entry name" value="PAS-like_dom_sf"/>
</dbReference>
<feature type="transmembrane region" description="Helical" evidence="5">
    <location>
        <begin position="156"/>
        <end position="178"/>
    </location>
</feature>
<evidence type="ECO:0000256" key="5">
    <source>
        <dbReference type="SAM" id="Phobius"/>
    </source>
</evidence>
<keyword evidence="5" id="KW-1133">Transmembrane helix</keyword>
<proteinExistence type="inferred from homology"/>
<dbReference type="InterPro" id="IPR013656">
    <property type="entry name" value="PAS_4"/>
</dbReference>
<dbReference type="InterPro" id="IPR029787">
    <property type="entry name" value="Nucleotide_cyclase"/>
</dbReference>
<keyword evidence="3" id="KW-0479">Metal-binding</keyword>
<dbReference type="Pfam" id="PF08448">
    <property type="entry name" value="PAS_4"/>
    <property type="match status" value="1"/>
</dbReference>
<dbReference type="Gene3D" id="3.30.450.20">
    <property type="entry name" value="PAS domain"/>
    <property type="match status" value="1"/>
</dbReference>
<dbReference type="SUPFAM" id="SSF53850">
    <property type="entry name" value="Periplasmic binding protein-like II"/>
    <property type="match status" value="1"/>
</dbReference>
<dbReference type="PROSITE" id="PS50887">
    <property type="entry name" value="GGDEF"/>
    <property type="match status" value="1"/>
</dbReference>
<dbReference type="PROSITE" id="PS00550">
    <property type="entry name" value="HEMERYTHRINS"/>
    <property type="match status" value="1"/>
</dbReference>
<dbReference type="InterPro" id="IPR000014">
    <property type="entry name" value="PAS"/>
</dbReference>
<dbReference type="SUPFAM" id="SSF55073">
    <property type="entry name" value="Nucleotide cyclase"/>
    <property type="match status" value="1"/>
</dbReference>
<keyword evidence="5" id="KW-0472">Membrane</keyword>
<dbReference type="InterPro" id="IPR015168">
    <property type="entry name" value="SsuA/THI5"/>
</dbReference>
<dbReference type="FunFam" id="3.30.70.270:FF:000001">
    <property type="entry name" value="Diguanylate cyclase domain protein"/>
    <property type="match status" value="1"/>
</dbReference>
<comment type="cofactor">
    <cofactor evidence="1">
        <name>Mg(2+)</name>
        <dbReference type="ChEBI" id="CHEBI:18420"/>
    </cofactor>
</comment>
<name>A0A6S4TLL8_AERCA</name>
<reference evidence="8 9" key="1">
    <citation type="submission" date="2019-12" db="EMBL/GenBank/DDBJ databases">
        <title>complete genome sequences of Aeromonas caviae str. WP2-W18-ESBL-01 isolated from wastewater treatment plant effluent.</title>
        <authorList>
            <person name="Sekizuka T."/>
            <person name="Itokawa K."/>
            <person name="Yatsu K."/>
            <person name="Inamine Y."/>
            <person name="Kuroda M."/>
        </authorList>
    </citation>
    <scope>NUCLEOTIDE SEQUENCE [LARGE SCALE GENOMIC DNA]</scope>
    <source>
        <strain evidence="8 9">WP2-W18-ESBL-01</strain>
    </source>
</reference>
<protein>
    <submittedName>
        <fullName evidence="8">Diguanylate cyclase</fullName>
    </submittedName>
</protein>
<dbReference type="Pfam" id="PF01814">
    <property type="entry name" value="Hemerythrin"/>
    <property type="match status" value="1"/>
</dbReference>
<comment type="similarity">
    <text evidence="2">Belongs to the hemerythrin family.</text>
</comment>
<evidence type="ECO:0000313" key="8">
    <source>
        <dbReference type="EMBL" id="BBQ29839.1"/>
    </source>
</evidence>
<dbReference type="NCBIfam" id="TIGR00254">
    <property type="entry name" value="GGDEF"/>
    <property type="match status" value="1"/>
</dbReference>
<organism evidence="8 9">
    <name type="scientific">Aeromonas caviae</name>
    <name type="common">Aeromonas punctata</name>
    <dbReference type="NCBI Taxonomy" id="648"/>
    <lineage>
        <taxon>Bacteria</taxon>
        <taxon>Pseudomonadati</taxon>
        <taxon>Pseudomonadota</taxon>
        <taxon>Gammaproteobacteria</taxon>
        <taxon>Aeromonadales</taxon>
        <taxon>Aeromonadaceae</taxon>
        <taxon>Aeromonas</taxon>
    </lineage>
</organism>
<dbReference type="Gene3D" id="3.30.70.270">
    <property type="match status" value="1"/>
</dbReference>
<feature type="domain" description="GGDEF" evidence="7">
    <location>
        <begin position="360"/>
        <end position="491"/>
    </location>
</feature>
<dbReference type="CDD" id="cd01949">
    <property type="entry name" value="GGDEF"/>
    <property type="match status" value="1"/>
</dbReference>
<dbReference type="Gene3D" id="1.20.120.50">
    <property type="entry name" value="Hemerythrin-like"/>
    <property type="match status" value="1"/>
</dbReference>
<evidence type="ECO:0000256" key="2">
    <source>
        <dbReference type="ARBA" id="ARBA00010587"/>
    </source>
</evidence>
<dbReference type="SMART" id="SM00267">
    <property type="entry name" value="GGDEF"/>
    <property type="match status" value="1"/>
</dbReference>
<dbReference type="InterPro" id="IPR035938">
    <property type="entry name" value="Hemerythrin-like_sf"/>
</dbReference>
<dbReference type="InterPro" id="IPR016131">
    <property type="entry name" value="Haemerythrin_Fe_BS"/>
</dbReference>